<evidence type="ECO:0000256" key="1">
    <source>
        <dbReference type="SAM" id="MobiDB-lite"/>
    </source>
</evidence>
<dbReference type="EMBL" id="KZ149922">
    <property type="protein sequence ID" value="PZC77705.1"/>
    <property type="molecule type" value="Genomic_DNA"/>
</dbReference>
<accession>A0A2W1BVN4</accession>
<evidence type="ECO:0000313" key="3">
    <source>
        <dbReference type="Proteomes" id="UP000249218"/>
    </source>
</evidence>
<evidence type="ECO:0000313" key="2">
    <source>
        <dbReference type="EMBL" id="PZC77705.1"/>
    </source>
</evidence>
<dbReference type="AlphaFoldDB" id="A0A2W1BVN4"/>
<organism evidence="2 3">
    <name type="scientific">Helicoverpa armigera</name>
    <name type="common">Cotton bollworm</name>
    <name type="synonym">Heliothis armigera</name>
    <dbReference type="NCBI Taxonomy" id="29058"/>
    <lineage>
        <taxon>Eukaryota</taxon>
        <taxon>Metazoa</taxon>
        <taxon>Ecdysozoa</taxon>
        <taxon>Arthropoda</taxon>
        <taxon>Hexapoda</taxon>
        <taxon>Insecta</taxon>
        <taxon>Pterygota</taxon>
        <taxon>Neoptera</taxon>
        <taxon>Endopterygota</taxon>
        <taxon>Lepidoptera</taxon>
        <taxon>Glossata</taxon>
        <taxon>Ditrysia</taxon>
        <taxon>Noctuoidea</taxon>
        <taxon>Noctuidae</taxon>
        <taxon>Heliothinae</taxon>
        <taxon>Helicoverpa</taxon>
    </lineage>
</organism>
<dbReference type="OrthoDB" id="427960at2759"/>
<dbReference type="Proteomes" id="UP000249218">
    <property type="component" value="Unassembled WGS sequence"/>
</dbReference>
<keyword evidence="3" id="KW-1185">Reference proteome</keyword>
<sequence>MPRPVRAASGRCLPKSPSQGQPRGPSQGQSRDASASETSRAPSAASLIRDSDDVSTDLSDTESQMSGTSGVATRQARKRAFLKRGSVDSSDAAEKPAKRAVLQANLEEQPARRSRAKASHGASTVLYADHRSNLARNGSCNITHGRCVAFLLELGGHTAVCLDKTPLNPRVSQQLYKLHPT</sequence>
<proteinExistence type="predicted"/>
<feature type="compositionally biased region" description="Polar residues" evidence="1">
    <location>
        <begin position="32"/>
        <end position="41"/>
    </location>
</feature>
<name>A0A2W1BVN4_HELAM</name>
<feature type="compositionally biased region" description="Low complexity" evidence="1">
    <location>
        <begin position="16"/>
        <end position="31"/>
    </location>
</feature>
<feature type="region of interest" description="Disordered" evidence="1">
    <location>
        <begin position="1"/>
        <end position="77"/>
    </location>
</feature>
<gene>
    <name evidence="2" type="primary">HaOG203072</name>
    <name evidence="2" type="ORF">B5X24_HaOG203072</name>
</gene>
<reference evidence="2 3" key="1">
    <citation type="journal article" date="2017" name="BMC Biol.">
        <title>Genomic innovations, transcriptional plasticity and gene loss underlying the evolution and divergence of two highly polyphagous and invasive Helicoverpa pest species.</title>
        <authorList>
            <person name="Pearce S.L."/>
            <person name="Clarke D.F."/>
            <person name="East P.D."/>
            <person name="Elfekih S."/>
            <person name="Gordon K.H."/>
            <person name="Jermiin L.S."/>
            <person name="McGaughran A."/>
            <person name="Oakeshott J.G."/>
            <person name="Papanikolaou A."/>
            <person name="Perera O.P."/>
            <person name="Rane R.V."/>
            <person name="Richards S."/>
            <person name="Tay W.T."/>
            <person name="Walsh T.K."/>
            <person name="Anderson A."/>
            <person name="Anderson C.J."/>
            <person name="Asgari S."/>
            <person name="Board P.G."/>
            <person name="Bretschneider A."/>
            <person name="Campbell P.M."/>
            <person name="Chertemps T."/>
            <person name="Christeller J.T."/>
            <person name="Coppin C.W."/>
            <person name="Downes S.J."/>
            <person name="Duan G."/>
            <person name="Farnsworth C.A."/>
            <person name="Good R.T."/>
            <person name="Han L.B."/>
            <person name="Han Y.C."/>
            <person name="Hatje K."/>
            <person name="Horne I."/>
            <person name="Huang Y.P."/>
            <person name="Hughes D.S."/>
            <person name="Jacquin-Joly E."/>
            <person name="James W."/>
            <person name="Jhangiani S."/>
            <person name="Kollmar M."/>
            <person name="Kuwar S.S."/>
            <person name="Li S."/>
            <person name="Liu N.Y."/>
            <person name="Maibeche M.T."/>
            <person name="Miller J.R."/>
            <person name="Montagne N."/>
            <person name="Perry T."/>
            <person name="Qu J."/>
            <person name="Song S.V."/>
            <person name="Sutton G.G."/>
            <person name="Vogel H."/>
            <person name="Walenz B.P."/>
            <person name="Xu W."/>
            <person name="Zhang H.J."/>
            <person name="Zou Z."/>
            <person name="Batterham P."/>
            <person name="Edwards O.R."/>
            <person name="Feyereisen R."/>
            <person name="Gibbs R.A."/>
            <person name="Heckel D.G."/>
            <person name="McGrath A."/>
            <person name="Robin C."/>
            <person name="Scherer S.E."/>
            <person name="Worley K.C."/>
            <person name="Wu Y.D."/>
        </authorList>
    </citation>
    <scope>NUCLEOTIDE SEQUENCE [LARGE SCALE GENOMIC DNA]</scope>
    <source>
        <strain evidence="2">Harm_GR_Male_#8</strain>
        <tissue evidence="2">Whole organism</tissue>
    </source>
</reference>
<protein>
    <submittedName>
        <fullName evidence="2">Uncharacterized protein</fullName>
    </submittedName>
</protein>